<protein>
    <recommendedName>
        <fullName evidence="5">Transferrin-binding protein B C-lobe/N-lobe beta barrel domain-containing protein</fullName>
    </recommendedName>
</protein>
<evidence type="ECO:0000313" key="3">
    <source>
        <dbReference type="EMBL" id="GGD97120.1"/>
    </source>
</evidence>
<feature type="compositionally biased region" description="Pro residues" evidence="1">
    <location>
        <begin position="30"/>
        <end position="48"/>
    </location>
</feature>
<evidence type="ECO:0008006" key="5">
    <source>
        <dbReference type="Google" id="ProtNLM"/>
    </source>
</evidence>
<feature type="signal peptide" evidence="2">
    <location>
        <begin position="1"/>
        <end position="23"/>
    </location>
</feature>
<comment type="caution">
    <text evidence="3">The sequence shown here is derived from an EMBL/GenBank/DDBJ whole genome shotgun (WGS) entry which is preliminary data.</text>
</comment>
<proteinExistence type="predicted"/>
<organism evidence="3 4">
    <name type="scientific">Tsuneonella deserti</name>
    <dbReference type="NCBI Taxonomy" id="2035528"/>
    <lineage>
        <taxon>Bacteria</taxon>
        <taxon>Pseudomonadati</taxon>
        <taxon>Pseudomonadota</taxon>
        <taxon>Alphaproteobacteria</taxon>
        <taxon>Sphingomonadales</taxon>
        <taxon>Erythrobacteraceae</taxon>
        <taxon>Tsuneonella</taxon>
    </lineage>
</organism>
<dbReference type="EMBL" id="BMKL01000001">
    <property type="protein sequence ID" value="GGD97120.1"/>
    <property type="molecule type" value="Genomic_DNA"/>
</dbReference>
<feature type="region of interest" description="Disordered" evidence="1">
    <location>
        <begin position="25"/>
        <end position="48"/>
    </location>
</feature>
<feature type="chain" id="PRO_5046100894" description="Transferrin-binding protein B C-lobe/N-lobe beta barrel domain-containing protein" evidence="2">
    <location>
        <begin position="24"/>
        <end position="307"/>
    </location>
</feature>
<keyword evidence="4" id="KW-1185">Reference proteome</keyword>
<dbReference type="RefSeq" id="WP_188645844.1">
    <property type="nucleotide sequence ID" value="NZ_BMKL01000001.1"/>
</dbReference>
<reference evidence="4" key="1">
    <citation type="journal article" date="2019" name="Int. J. Syst. Evol. Microbiol.">
        <title>The Global Catalogue of Microorganisms (GCM) 10K type strain sequencing project: providing services to taxonomists for standard genome sequencing and annotation.</title>
        <authorList>
            <consortium name="The Broad Institute Genomics Platform"/>
            <consortium name="The Broad Institute Genome Sequencing Center for Infectious Disease"/>
            <person name="Wu L."/>
            <person name="Ma J."/>
        </authorList>
    </citation>
    <scope>NUCLEOTIDE SEQUENCE [LARGE SCALE GENOMIC DNA]</scope>
    <source>
        <strain evidence="4">CGMCC 1.15959</strain>
    </source>
</reference>
<evidence type="ECO:0000256" key="1">
    <source>
        <dbReference type="SAM" id="MobiDB-lite"/>
    </source>
</evidence>
<keyword evidence="2" id="KW-0732">Signal</keyword>
<evidence type="ECO:0000313" key="4">
    <source>
        <dbReference type="Proteomes" id="UP000619041"/>
    </source>
</evidence>
<dbReference type="Proteomes" id="UP000619041">
    <property type="component" value="Unassembled WGS sequence"/>
</dbReference>
<accession>A0ABQ1SAI3</accession>
<sequence length="307" mass="31731">MRSKFVNLAGAAALSLMLASCFGGGDSSPTPSPTPTPTPSPTPTPTPTPTAVVFDFTKAFTANAANTSYSYAYFTPTGGAETWSDGSRRDGASKITYTVSPESAQFAWPDNATLTSFGAADLKTAEATRRAYRKGTDGLVMELPFHHVLRVTYESTQPFVLDTKSGTLHGFRVSLFFNPVTATGDITADRAYSGTAQVAGGKTGVTPPGVFTAEPGTLTLTASTKKIAGTIRVFETVNGSPVLRAVLPISATIGTGGAFAGDINDATNGFKGKFVGTLAGPGREEVVLIFNVAHTDGRELIGSLIGG</sequence>
<gene>
    <name evidence="3" type="ORF">GCM10011515_16140</name>
</gene>
<dbReference type="PROSITE" id="PS51257">
    <property type="entry name" value="PROKAR_LIPOPROTEIN"/>
    <property type="match status" value="1"/>
</dbReference>
<name>A0ABQ1SAI3_9SPHN</name>
<evidence type="ECO:0000256" key="2">
    <source>
        <dbReference type="SAM" id="SignalP"/>
    </source>
</evidence>